<protein>
    <submittedName>
        <fullName evidence="1">Uncharacterized protein</fullName>
    </submittedName>
</protein>
<keyword evidence="2" id="KW-1185">Reference proteome</keyword>
<evidence type="ECO:0000313" key="2">
    <source>
        <dbReference type="Proteomes" id="UP000814140"/>
    </source>
</evidence>
<accession>A0ACB8SII0</accession>
<evidence type="ECO:0000313" key="1">
    <source>
        <dbReference type="EMBL" id="KAI0056037.1"/>
    </source>
</evidence>
<gene>
    <name evidence="1" type="ORF">BV25DRAFT_1921277</name>
</gene>
<sequence length="489" mass="54950">MTERSRGMPITVNYSHEDFYLTFLRDQLSHTRELRVSGLLSPSELGALTEAVPILERLKLHGLNRPHFLPPAVEDLPPNLLNSDAPRLREISLTALRFSWSMLPTNCLTRLALRSCIPMTVGQMEPELRQAFLEVLLASPSLEVLSLDHTLSQFQSPENTMATHHIPLPHLSELTLVEFPAYIIWLLNQIDFPSTSKIRLLARPVHSFASVAQAMFAVVAAQFQSAPQSLDPFQTLAIGCDSSGLQSTADRRPRSTTSGDSSTFIDTKPDLFVELVHSESWFSGFDVPVTFQGICDELLIFTDVQGLSLDFRHTLVTELRLHGHRAIGILETLGGHNPELGGDPDISAPNDMMFPALHSLFLCDVIQEDCYGTESLWYNALAPFFQSRRSQNAGLKLLAIERSVLPESVLLLLHNIVDVTWDRSCKDEDYIFKETSDVWDEYSDEDEIPSSDEEDPNSDEEVPPLDEHHVRELLKFSLMNQHLLFTAVP</sequence>
<proteinExistence type="predicted"/>
<dbReference type="EMBL" id="MU277272">
    <property type="protein sequence ID" value="KAI0056037.1"/>
    <property type="molecule type" value="Genomic_DNA"/>
</dbReference>
<reference evidence="1" key="1">
    <citation type="submission" date="2021-03" db="EMBL/GenBank/DDBJ databases">
        <authorList>
            <consortium name="DOE Joint Genome Institute"/>
            <person name="Ahrendt S."/>
            <person name="Looney B.P."/>
            <person name="Miyauchi S."/>
            <person name="Morin E."/>
            <person name="Drula E."/>
            <person name="Courty P.E."/>
            <person name="Chicoki N."/>
            <person name="Fauchery L."/>
            <person name="Kohler A."/>
            <person name="Kuo A."/>
            <person name="Labutti K."/>
            <person name="Pangilinan J."/>
            <person name="Lipzen A."/>
            <person name="Riley R."/>
            <person name="Andreopoulos W."/>
            <person name="He G."/>
            <person name="Johnson J."/>
            <person name="Barry K.W."/>
            <person name="Grigoriev I.V."/>
            <person name="Nagy L."/>
            <person name="Hibbett D."/>
            <person name="Henrissat B."/>
            <person name="Matheny P.B."/>
            <person name="Labbe J."/>
            <person name="Martin F."/>
        </authorList>
    </citation>
    <scope>NUCLEOTIDE SEQUENCE</scope>
    <source>
        <strain evidence="1">HHB10654</strain>
    </source>
</reference>
<dbReference type="Proteomes" id="UP000814140">
    <property type="component" value="Unassembled WGS sequence"/>
</dbReference>
<reference evidence="1" key="2">
    <citation type="journal article" date="2022" name="New Phytol.">
        <title>Evolutionary transition to the ectomycorrhizal habit in the genomes of a hyperdiverse lineage of mushroom-forming fungi.</title>
        <authorList>
            <person name="Looney B."/>
            <person name="Miyauchi S."/>
            <person name="Morin E."/>
            <person name="Drula E."/>
            <person name="Courty P.E."/>
            <person name="Kohler A."/>
            <person name="Kuo A."/>
            <person name="LaButti K."/>
            <person name="Pangilinan J."/>
            <person name="Lipzen A."/>
            <person name="Riley R."/>
            <person name="Andreopoulos W."/>
            <person name="He G."/>
            <person name="Johnson J."/>
            <person name="Nolan M."/>
            <person name="Tritt A."/>
            <person name="Barry K.W."/>
            <person name="Grigoriev I.V."/>
            <person name="Nagy L.G."/>
            <person name="Hibbett D."/>
            <person name="Henrissat B."/>
            <person name="Matheny P.B."/>
            <person name="Labbe J."/>
            <person name="Martin F.M."/>
        </authorList>
    </citation>
    <scope>NUCLEOTIDE SEQUENCE</scope>
    <source>
        <strain evidence="1">HHB10654</strain>
    </source>
</reference>
<name>A0ACB8SII0_9AGAM</name>
<organism evidence="1 2">
    <name type="scientific">Artomyces pyxidatus</name>
    <dbReference type="NCBI Taxonomy" id="48021"/>
    <lineage>
        <taxon>Eukaryota</taxon>
        <taxon>Fungi</taxon>
        <taxon>Dikarya</taxon>
        <taxon>Basidiomycota</taxon>
        <taxon>Agaricomycotina</taxon>
        <taxon>Agaricomycetes</taxon>
        <taxon>Russulales</taxon>
        <taxon>Auriscalpiaceae</taxon>
        <taxon>Artomyces</taxon>
    </lineage>
</organism>
<comment type="caution">
    <text evidence="1">The sequence shown here is derived from an EMBL/GenBank/DDBJ whole genome shotgun (WGS) entry which is preliminary data.</text>
</comment>